<evidence type="ECO:0000313" key="1">
    <source>
        <dbReference type="EMBL" id="SVC88488.1"/>
    </source>
</evidence>
<dbReference type="InterPro" id="IPR017850">
    <property type="entry name" value="Alkaline_phosphatase_core_sf"/>
</dbReference>
<accession>A0A382QUA8</accession>
<proteinExistence type="predicted"/>
<dbReference type="EMBL" id="UINC01116623">
    <property type="protein sequence ID" value="SVC88488.1"/>
    <property type="molecule type" value="Genomic_DNA"/>
</dbReference>
<sequence>MKKILIVGLDGLQMNQINHLQTPNLNKFKNNGFSFENHHSTFPTVTRSNAASIVTGVNPGTHGIVGNTMVFRDYDSEIILPVFYSEMLDLYNRTGEILLVPSLSEILSDNGLSFMVLNSGSSGNAIIQNTAIIKNKQTTLHRDINLDKNEYSNLPDSIHEWPEQNIPDYNSTNHIINILSDLEEDNLSDVSIIWFDEPDKSQHNFGLNVEESNKALKHVDNLFGKIIEFLDQNSLDPTIMLVSDHGYSRITEVVDIQKELQANFPGYLFAENGGSFLVYTKKDQIFDPILIHEIISKPWAGP</sequence>
<dbReference type="Gene3D" id="3.40.720.10">
    <property type="entry name" value="Alkaline Phosphatase, subunit A"/>
    <property type="match status" value="1"/>
</dbReference>
<dbReference type="Pfam" id="PF01663">
    <property type="entry name" value="Phosphodiest"/>
    <property type="match status" value="1"/>
</dbReference>
<protein>
    <recommendedName>
        <fullName evidence="2">Alkaline phosphatase family protein</fullName>
    </recommendedName>
</protein>
<dbReference type="SUPFAM" id="SSF53649">
    <property type="entry name" value="Alkaline phosphatase-like"/>
    <property type="match status" value="1"/>
</dbReference>
<dbReference type="PANTHER" id="PTHR10151:SF120">
    <property type="entry name" value="BIS(5'-ADENOSYL)-TRIPHOSPHATASE"/>
    <property type="match status" value="1"/>
</dbReference>
<organism evidence="1">
    <name type="scientific">marine metagenome</name>
    <dbReference type="NCBI Taxonomy" id="408172"/>
    <lineage>
        <taxon>unclassified sequences</taxon>
        <taxon>metagenomes</taxon>
        <taxon>ecological metagenomes</taxon>
    </lineage>
</organism>
<gene>
    <name evidence="1" type="ORF">METZ01_LOCUS341342</name>
</gene>
<reference evidence="1" key="1">
    <citation type="submission" date="2018-05" db="EMBL/GenBank/DDBJ databases">
        <authorList>
            <person name="Lanie J.A."/>
            <person name="Ng W.-L."/>
            <person name="Kazmierczak K.M."/>
            <person name="Andrzejewski T.M."/>
            <person name="Davidsen T.M."/>
            <person name="Wayne K.J."/>
            <person name="Tettelin H."/>
            <person name="Glass J.I."/>
            <person name="Rusch D."/>
            <person name="Podicherti R."/>
            <person name="Tsui H.-C.T."/>
            <person name="Winkler M.E."/>
        </authorList>
    </citation>
    <scope>NUCLEOTIDE SEQUENCE</scope>
</reference>
<evidence type="ECO:0008006" key="2">
    <source>
        <dbReference type="Google" id="ProtNLM"/>
    </source>
</evidence>
<dbReference type="AlphaFoldDB" id="A0A382QUA8"/>
<dbReference type="PANTHER" id="PTHR10151">
    <property type="entry name" value="ECTONUCLEOTIDE PYROPHOSPHATASE/PHOSPHODIESTERASE"/>
    <property type="match status" value="1"/>
</dbReference>
<dbReference type="InterPro" id="IPR002591">
    <property type="entry name" value="Phosphodiest/P_Trfase"/>
</dbReference>
<dbReference type="GO" id="GO:0016787">
    <property type="term" value="F:hydrolase activity"/>
    <property type="evidence" value="ECO:0007669"/>
    <property type="project" value="UniProtKB-ARBA"/>
</dbReference>
<name>A0A382QUA8_9ZZZZ</name>
<feature type="non-terminal residue" evidence="1">
    <location>
        <position position="302"/>
    </location>
</feature>